<reference evidence="12 13" key="1">
    <citation type="submission" date="2019-04" db="EMBL/GenBank/DDBJ databases">
        <title>Isachenkonia alkalipeptolytica gen. nov. sp. nov. a new anaerobic, alkiliphilic organothrophic bacterium capable to reduce synthesized ferrihydrite isolated from a soda lake.</title>
        <authorList>
            <person name="Toshchakov S.V."/>
            <person name="Zavarzina D.G."/>
            <person name="Zhilina T.N."/>
            <person name="Kostrikina N.A."/>
            <person name="Kublanov I.V."/>
        </authorList>
    </citation>
    <scope>NUCLEOTIDE SEQUENCE [LARGE SCALE GENOMIC DNA]</scope>
    <source>
        <strain evidence="12 13">Z-1701</strain>
    </source>
</reference>
<dbReference type="PANTHER" id="PTHR12428:SF65">
    <property type="entry name" value="CYTOCHROME C OXIDASE ASSEMBLY PROTEIN COX18, MITOCHONDRIAL"/>
    <property type="match status" value="1"/>
</dbReference>
<evidence type="ECO:0000256" key="6">
    <source>
        <dbReference type="ARBA" id="ARBA00022989"/>
    </source>
</evidence>
<evidence type="ECO:0000256" key="4">
    <source>
        <dbReference type="ARBA" id="ARBA00022692"/>
    </source>
</evidence>
<evidence type="ECO:0000256" key="7">
    <source>
        <dbReference type="ARBA" id="ARBA00023136"/>
    </source>
</evidence>
<keyword evidence="3" id="KW-1003">Cell membrane</keyword>
<dbReference type="CDD" id="cd20070">
    <property type="entry name" value="5TM_YidC_Alb3"/>
    <property type="match status" value="1"/>
</dbReference>
<dbReference type="RefSeq" id="WP_160722676.1">
    <property type="nucleotide sequence ID" value="NZ_SUMG01000019.1"/>
</dbReference>
<comment type="caution">
    <text evidence="12">The sequence shown here is derived from an EMBL/GenBank/DDBJ whole genome shotgun (WGS) entry which is preliminary data.</text>
</comment>
<sequence>MSILAEPMGSLLKLVYDLIGNYGISIIIFTIIVKMILLPLTIKQTKSMKNMQEIQPKVKALQEKYKNDKEKLNTKMMELYKEHNVNPLGGCLPLLVQFPIIIGLFTALREPWNYVFSMSQEAYELMDTSFLWLPNLSEPDTWILPITAAALTYFSSKTMSAGKEVQQTQKMMTYFFPVLIFVMGSDAIGVGFPAGLTLYWVINSGAQIIQQVIINKPSLPMKGDSN</sequence>
<comment type="subcellular location">
    <subcellularLocation>
        <location evidence="1">Cell membrane</location>
        <topology evidence="1">Multi-pass membrane protein</topology>
    </subcellularLocation>
    <subcellularLocation>
        <location evidence="9">Membrane</location>
        <topology evidence="9">Multi-pass membrane protein</topology>
    </subcellularLocation>
</comment>
<dbReference type="GO" id="GO:0032977">
    <property type="term" value="F:membrane insertase activity"/>
    <property type="evidence" value="ECO:0007669"/>
    <property type="project" value="InterPro"/>
</dbReference>
<gene>
    <name evidence="12" type="ORF">ISALK_12050</name>
</gene>
<evidence type="ECO:0000256" key="9">
    <source>
        <dbReference type="RuleBase" id="RU003945"/>
    </source>
</evidence>
<dbReference type="AlphaFoldDB" id="A0AA43XM03"/>
<dbReference type="NCBIfam" id="TIGR03592">
    <property type="entry name" value="yidC_oxa1_cterm"/>
    <property type="match status" value="1"/>
</dbReference>
<dbReference type="GO" id="GO:0015031">
    <property type="term" value="P:protein transport"/>
    <property type="evidence" value="ECO:0007669"/>
    <property type="project" value="UniProtKB-KW"/>
</dbReference>
<accession>A0AA43XM03</accession>
<evidence type="ECO:0000256" key="10">
    <source>
        <dbReference type="SAM" id="Phobius"/>
    </source>
</evidence>
<evidence type="ECO:0000256" key="8">
    <source>
        <dbReference type="ARBA" id="ARBA00023186"/>
    </source>
</evidence>
<dbReference type="Proteomes" id="UP000449710">
    <property type="component" value="Unassembled WGS sequence"/>
</dbReference>
<keyword evidence="4 9" id="KW-0812">Transmembrane</keyword>
<evidence type="ECO:0000313" key="13">
    <source>
        <dbReference type="Proteomes" id="UP000449710"/>
    </source>
</evidence>
<feature type="transmembrane region" description="Helical" evidence="10">
    <location>
        <begin position="85"/>
        <end position="108"/>
    </location>
</feature>
<dbReference type="GO" id="GO:0051205">
    <property type="term" value="P:protein insertion into membrane"/>
    <property type="evidence" value="ECO:0007669"/>
    <property type="project" value="TreeGrafter"/>
</dbReference>
<dbReference type="InterPro" id="IPR047196">
    <property type="entry name" value="YidC_ALB_C"/>
</dbReference>
<dbReference type="PANTHER" id="PTHR12428">
    <property type="entry name" value="OXA1"/>
    <property type="match status" value="1"/>
</dbReference>
<evidence type="ECO:0000256" key="1">
    <source>
        <dbReference type="ARBA" id="ARBA00004651"/>
    </source>
</evidence>
<keyword evidence="13" id="KW-1185">Reference proteome</keyword>
<feature type="domain" description="Membrane insertase YidC/Oxa/ALB C-terminal" evidence="11">
    <location>
        <begin position="22"/>
        <end position="216"/>
    </location>
</feature>
<dbReference type="GO" id="GO:0005886">
    <property type="term" value="C:plasma membrane"/>
    <property type="evidence" value="ECO:0007669"/>
    <property type="project" value="UniProtKB-SubCell"/>
</dbReference>
<dbReference type="Pfam" id="PF02096">
    <property type="entry name" value="60KD_IMP"/>
    <property type="match status" value="1"/>
</dbReference>
<evidence type="ECO:0000256" key="3">
    <source>
        <dbReference type="ARBA" id="ARBA00022475"/>
    </source>
</evidence>
<keyword evidence="5" id="KW-0653">Protein transport</keyword>
<organism evidence="12 13">
    <name type="scientific">Isachenkonia alkalipeptolytica</name>
    <dbReference type="NCBI Taxonomy" id="2565777"/>
    <lineage>
        <taxon>Bacteria</taxon>
        <taxon>Bacillati</taxon>
        <taxon>Bacillota</taxon>
        <taxon>Clostridia</taxon>
        <taxon>Eubacteriales</taxon>
        <taxon>Clostridiaceae</taxon>
        <taxon>Isachenkonia</taxon>
    </lineage>
</organism>
<comment type="similarity">
    <text evidence="9">Belongs to the OXA1/ALB3/YidC family.</text>
</comment>
<dbReference type="EMBL" id="SUMG01000019">
    <property type="protein sequence ID" value="NBG89223.1"/>
    <property type="molecule type" value="Genomic_DNA"/>
</dbReference>
<protein>
    <submittedName>
        <fullName evidence="12">Membrane protein insertase YidC</fullName>
    </submittedName>
</protein>
<keyword evidence="7 10" id="KW-0472">Membrane</keyword>
<evidence type="ECO:0000259" key="11">
    <source>
        <dbReference type="Pfam" id="PF02096"/>
    </source>
</evidence>
<dbReference type="InterPro" id="IPR028055">
    <property type="entry name" value="YidC/Oxa/ALB_C"/>
</dbReference>
<dbReference type="InterPro" id="IPR001708">
    <property type="entry name" value="YidC/ALB3/OXA1/COX18"/>
</dbReference>
<evidence type="ECO:0000256" key="5">
    <source>
        <dbReference type="ARBA" id="ARBA00022927"/>
    </source>
</evidence>
<keyword evidence="8" id="KW-0143">Chaperone</keyword>
<feature type="transmembrane region" description="Helical" evidence="10">
    <location>
        <begin position="20"/>
        <end position="42"/>
    </location>
</feature>
<keyword evidence="2" id="KW-0813">Transport</keyword>
<evidence type="ECO:0000256" key="2">
    <source>
        <dbReference type="ARBA" id="ARBA00022448"/>
    </source>
</evidence>
<evidence type="ECO:0000313" key="12">
    <source>
        <dbReference type="EMBL" id="NBG89223.1"/>
    </source>
</evidence>
<keyword evidence="6 10" id="KW-1133">Transmembrane helix</keyword>
<proteinExistence type="inferred from homology"/>
<feature type="transmembrane region" description="Helical" evidence="10">
    <location>
        <begin position="174"/>
        <end position="202"/>
    </location>
</feature>
<name>A0AA43XM03_9CLOT</name>